<dbReference type="InterPro" id="IPR006424">
    <property type="entry name" value="Glyceraldehyde-3-P_DH_1"/>
</dbReference>
<dbReference type="InterPro" id="IPR020830">
    <property type="entry name" value="GlycerAld_3-P_DH_AS"/>
</dbReference>
<dbReference type="InterPro" id="IPR020828">
    <property type="entry name" value="GlycerAld_3-P_DH_NAD(P)-bd"/>
</dbReference>
<dbReference type="Pfam" id="PF00044">
    <property type="entry name" value="Gp_dh_N"/>
    <property type="match status" value="1"/>
</dbReference>
<dbReference type="PIRSF" id="PIRSF000149">
    <property type="entry name" value="GAP_DH"/>
    <property type="match status" value="1"/>
</dbReference>
<sequence>MTIKVAINGYGRIGRNILRAHYEGGKKHDIEIVAINDLGDAKINAYLTQFDTAHGKFPGTVTVDGDSIIVNGDRIKVLAERDPAKLPWGELGVDVVMECTGFFTTKEAASKHLQGGAKKVIISAPGGKDVDATVVYGVNHHVLKSTDTVVSNASCTTNCLAPLVKPLHDAIGVVSGLMTTVHSYTNDQRLTDVYHEDMRRARSATMSMIPTKTGAAAAVGLVLPELNGKLDGYAIRVPTINVSLVDLSFVAARDTTVEEVNSIMKAASEGPLKGILGYVTEPLVSVDFNHDPASSSYDVSLTKVSGRLVKVGSWYDNEWGFSNRMLDTTVALMSAK</sequence>
<evidence type="ECO:0000256" key="3">
    <source>
        <dbReference type="ARBA" id="ARBA00023002"/>
    </source>
</evidence>
<organism evidence="12 13">
    <name type="scientific">Formosimonas limnophila</name>
    <dbReference type="NCBI Taxonomy" id="1384487"/>
    <lineage>
        <taxon>Bacteria</taxon>
        <taxon>Pseudomonadati</taxon>
        <taxon>Pseudomonadota</taxon>
        <taxon>Betaproteobacteria</taxon>
        <taxon>Burkholderiales</taxon>
        <taxon>Burkholderiaceae</taxon>
        <taxon>Formosimonas</taxon>
    </lineage>
</organism>
<dbReference type="FunFam" id="3.40.50.720:FF:000001">
    <property type="entry name" value="Glyceraldehyde-3-phosphate dehydrogenase"/>
    <property type="match status" value="1"/>
</dbReference>
<feature type="binding site" evidence="6">
    <location>
        <position position="236"/>
    </location>
    <ligand>
        <name>D-glyceraldehyde 3-phosphate</name>
        <dbReference type="ChEBI" id="CHEBI:59776"/>
    </ligand>
</feature>
<keyword evidence="7" id="KW-0547">Nucleotide-binding</keyword>
<feature type="binding site" evidence="6">
    <location>
        <position position="185"/>
    </location>
    <ligand>
        <name>D-glyceraldehyde 3-phosphate</name>
        <dbReference type="ChEBI" id="CHEBI:59776"/>
    </ligand>
</feature>
<feature type="binding site" evidence="7">
    <location>
        <begin position="12"/>
        <end position="13"/>
    </location>
    <ligand>
        <name>NAD(+)</name>
        <dbReference type="ChEBI" id="CHEBI:57540"/>
    </ligand>
</feature>
<evidence type="ECO:0000256" key="2">
    <source>
        <dbReference type="ARBA" id="ARBA00011881"/>
    </source>
</evidence>
<dbReference type="CDD" id="cd05214">
    <property type="entry name" value="GAPDH_I_N"/>
    <property type="match status" value="1"/>
</dbReference>
<comment type="subunit">
    <text evidence="2">Homotetramer.</text>
</comment>
<dbReference type="NCBIfam" id="TIGR01534">
    <property type="entry name" value="GAPDH-I"/>
    <property type="match status" value="1"/>
</dbReference>
<dbReference type="FunFam" id="3.30.360.10:FF:000002">
    <property type="entry name" value="Glyceraldehyde-3-phosphate dehydrogenase"/>
    <property type="match status" value="1"/>
</dbReference>
<dbReference type="InterPro" id="IPR020831">
    <property type="entry name" value="GlycerAld/Erythrose_P_DH"/>
</dbReference>
<dbReference type="PROSITE" id="PS00071">
    <property type="entry name" value="GAPDH"/>
    <property type="match status" value="1"/>
</dbReference>
<evidence type="ECO:0000313" key="13">
    <source>
        <dbReference type="Proteomes" id="UP000614287"/>
    </source>
</evidence>
<comment type="similarity">
    <text evidence="1 9">Belongs to the glyceraldehyde-3-phosphate dehydrogenase family.</text>
</comment>
<reference evidence="12" key="2">
    <citation type="submission" date="2020-09" db="EMBL/GenBank/DDBJ databases">
        <authorList>
            <person name="Sun Q."/>
            <person name="Kim S."/>
        </authorList>
    </citation>
    <scope>NUCLEOTIDE SEQUENCE</scope>
    <source>
        <strain evidence="12">KCTC 32501</strain>
    </source>
</reference>
<dbReference type="PRINTS" id="PR00078">
    <property type="entry name" value="G3PDHDRGNASE"/>
</dbReference>
<feature type="binding site" evidence="6">
    <location>
        <begin position="213"/>
        <end position="214"/>
    </location>
    <ligand>
        <name>D-glyceraldehyde 3-phosphate</name>
        <dbReference type="ChEBI" id="CHEBI:59776"/>
    </ligand>
</feature>
<dbReference type="GO" id="GO:0050661">
    <property type="term" value="F:NADP binding"/>
    <property type="evidence" value="ECO:0007669"/>
    <property type="project" value="InterPro"/>
</dbReference>
<dbReference type="RefSeq" id="WP_189491460.1">
    <property type="nucleotide sequence ID" value="NZ_BMZG01000003.1"/>
</dbReference>
<evidence type="ECO:0000259" key="11">
    <source>
        <dbReference type="SMART" id="SM00846"/>
    </source>
</evidence>
<evidence type="ECO:0000256" key="1">
    <source>
        <dbReference type="ARBA" id="ARBA00007406"/>
    </source>
</evidence>
<dbReference type="InterPro" id="IPR020829">
    <property type="entry name" value="GlycerAld_3-P_DH_cat"/>
</dbReference>
<feature type="domain" description="Glyceraldehyde 3-phosphate dehydrogenase NAD(P) binding" evidence="11">
    <location>
        <begin position="3"/>
        <end position="155"/>
    </location>
</feature>
<feature type="active site" description="Nucleophile" evidence="5">
    <location>
        <position position="155"/>
    </location>
</feature>
<comment type="caution">
    <text evidence="12">The sequence shown here is derived from an EMBL/GenBank/DDBJ whole genome shotgun (WGS) entry which is preliminary data.</text>
</comment>
<evidence type="ECO:0000256" key="4">
    <source>
        <dbReference type="ARBA" id="ARBA00053147"/>
    </source>
</evidence>
<protein>
    <recommendedName>
        <fullName evidence="10">Glyceraldehyde-3-phosphate dehydrogenase</fullName>
        <ecNumber evidence="10">1.2.1.-</ecNumber>
    </recommendedName>
</protein>
<accession>A0A8J3CME8</accession>
<dbReference type="SMART" id="SM00846">
    <property type="entry name" value="Gp_dh_N"/>
    <property type="match status" value="1"/>
</dbReference>
<dbReference type="SUPFAM" id="SSF51735">
    <property type="entry name" value="NAD(P)-binding Rossmann-fold domains"/>
    <property type="match status" value="1"/>
</dbReference>
<keyword evidence="7" id="KW-0520">NAD</keyword>
<feature type="binding site" evidence="7">
    <location>
        <position position="37"/>
    </location>
    <ligand>
        <name>NAD(+)</name>
        <dbReference type="ChEBI" id="CHEBI:57540"/>
    </ligand>
</feature>
<evidence type="ECO:0000256" key="5">
    <source>
        <dbReference type="PIRSR" id="PIRSR000149-1"/>
    </source>
</evidence>
<dbReference type="PANTHER" id="PTHR43148">
    <property type="entry name" value="GLYCERALDEHYDE-3-PHOSPHATE DEHYDROGENASE 2"/>
    <property type="match status" value="1"/>
</dbReference>
<gene>
    <name evidence="12" type="primary">hexC</name>
    <name evidence="12" type="ORF">GCM10009007_06110</name>
</gene>
<feature type="site" description="Activates thiol group during catalysis" evidence="8">
    <location>
        <position position="182"/>
    </location>
</feature>
<dbReference type="InterPro" id="IPR036291">
    <property type="entry name" value="NAD(P)-bd_dom_sf"/>
</dbReference>
<proteinExistence type="inferred from homology"/>
<evidence type="ECO:0000256" key="10">
    <source>
        <dbReference type="RuleBase" id="RU361160"/>
    </source>
</evidence>
<comment type="function">
    <text evidence="4">Could be involved in carbon fixation as a component of the Calvin cycle. Catalyzes the oxidative phosphorylation of glyceraldehyde 3-phosphate (G3P) to 1,3-bisphosphoglycerate (BPG) using the cofactor NAD. The first reaction step involves the formation of a hemiacetal intermediate between G3P and a cysteine residue, and this hemiacetal intermediate is then oxidized to a thioester, with concomitant reduction of NAD to NADH. The reduced NADH is then exchanged with the second NAD, and the thioester is attacked by a nucleophilic inorganic phosphate to produce BPG.</text>
</comment>
<dbReference type="GO" id="GO:0016620">
    <property type="term" value="F:oxidoreductase activity, acting on the aldehyde or oxo group of donors, NAD or NADP as acceptor"/>
    <property type="evidence" value="ECO:0007669"/>
    <property type="project" value="InterPro"/>
</dbReference>
<feature type="binding site" evidence="7">
    <location>
        <position position="81"/>
    </location>
    <ligand>
        <name>NAD(+)</name>
        <dbReference type="ChEBI" id="CHEBI:57540"/>
    </ligand>
</feature>
<dbReference type="CDD" id="cd18126">
    <property type="entry name" value="GAPDH_I_C"/>
    <property type="match status" value="1"/>
</dbReference>
<evidence type="ECO:0000256" key="8">
    <source>
        <dbReference type="PIRSR" id="PIRSR000149-4"/>
    </source>
</evidence>
<dbReference type="SUPFAM" id="SSF55347">
    <property type="entry name" value="Glyceraldehyde-3-phosphate dehydrogenase-like, C-terminal domain"/>
    <property type="match status" value="1"/>
</dbReference>
<name>A0A8J3CME8_9BURK</name>
<evidence type="ECO:0000313" key="12">
    <source>
        <dbReference type="EMBL" id="GHA68209.1"/>
    </source>
</evidence>
<dbReference type="Gene3D" id="3.30.360.10">
    <property type="entry name" value="Dihydrodipicolinate Reductase, domain 2"/>
    <property type="match status" value="1"/>
</dbReference>
<evidence type="ECO:0000256" key="6">
    <source>
        <dbReference type="PIRSR" id="PIRSR000149-2"/>
    </source>
</evidence>
<feature type="binding site" evidence="6">
    <location>
        <begin position="154"/>
        <end position="156"/>
    </location>
    <ligand>
        <name>D-glyceraldehyde 3-phosphate</name>
        <dbReference type="ChEBI" id="CHEBI:59776"/>
    </ligand>
</feature>
<dbReference type="GO" id="GO:0051287">
    <property type="term" value="F:NAD binding"/>
    <property type="evidence" value="ECO:0007669"/>
    <property type="project" value="InterPro"/>
</dbReference>
<dbReference type="Pfam" id="PF02800">
    <property type="entry name" value="Gp_dh_C"/>
    <property type="match status" value="1"/>
</dbReference>
<dbReference type="GO" id="GO:0006006">
    <property type="term" value="P:glucose metabolic process"/>
    <property type="evidence" value="ECO:0007669"/>
    <property type="project" value="InterPro"/>
</dbReference>
<evidence type="ECO:0000256" key="9">
    <source>
        <dbReference type="RuleBase" id="RU000397"/>
    </source>
</evidence>
<feature type="binding site" evidence="7">
    <location>
        <position position="317"/>
    </location>
    <ligand>
        <name>NAD(+)</name>
        <dbReference type="ChEBI" id="CHEBI:57540"/>
    </ligand>
</feature>
<dbReference type="EC" id="1.2.1.-" evidence="10"/>
<keyword evidence="13" id="KW-1185">Reference proteome</keyword>
<dbReference type="EMBL" id="BMZG01000003">
    <property type="protein sequence ID" value="GHA68209.1"/>
    <property type="molecule type" value="Genomic_DNA"/>
</dbReference>
<feature type="binding site" evidence="7">
    <location>
        <position position="123"/>
    </location>
    <ligand>
        <name>NAD(+)</name>
        <dbReference type="ChEBI" id="CHEBI:57540"/>
    </ligand>
</feature>
<dbReference type="Proteomes" id="UP000614287">
    <property type="component" value="Unassembled WGS sequence"/>
</dbReference>
<dbReference type="Gene3D" id="3.40.50.720">
    <property type="entry name" value="NAD(P)-binding Rossmann-like Domain"/>
    <property type="match status" value="1"/>
</dbReference>
<reference evidence="12" key="1">
    <citation type="journal article" date="2014" name="Int. J. Syst. Evol. Microbiol.">
        <title>Complete genome sequence of Corynebacterium casei LMG S-19264T (=DSM 44701T), isolated from a smear-ripened cheese.</title>
        <authorList>
            <consortium name="US DOE Joint Genome Institute (JGI-PGF)"/>
            <person name="Walter F."/>
            <person name="Albersmeier A."/>
            <person name="Kalinowski J."/>
            <person name="Ruckert C."/>
        </authorList>
    </citation>
    <scope>NUCLEOTIDE SEQUENCE</scope>
    <source>
        <strain evidence="12">KCTC 32501</strain>
    </source>
</reference>
<evidence type="ECO:0000256" key="7">
    <source>
        <dbReference type="PIRSR" id="PIRSR000149-3"/>
    </source>
</evidence>
<dbReference type="AlphaFoldDB" id="A0A8J3CME8"/>
<keyword evidence="3 10" id="KW-0560">Oxidoreductase</keyword>